<keyword evidence="1" id="KW-0732">Signal</keyword>
<keyword evidence="3" id="KW-1185">Reference proteome</keyword>
<sequence>MAKSVIFLACFCILLVTLMVQVEAQNCRIKGEGCAVGPCGNTNPCCCSGTCDVPSGLAWGFVPKN</sequence>
<evidence type="ECO:0000313" key="3">
    <source>
        <dbReference type="Proteomes" id="UP000094527"/>
    </source>
</evidence>
<reference evidence="2 3" key="1">
    <citation type="journal article" date="2016" name="Genome Biol. Evol.">
        <title>Gene Family Evolution Reflects Adaptation to Soil Environmental Stressors in the Genome of the Collembolan Orchesella cincta.</title>
        <authorList>
            <person name="Faddeeva-Vakhrusheva A."/>
            <person name="Derks M.F."/>
            <person name="Anvar S.Y."/>
            <person name="Agamennone V."/>
            <person name="Suring W."/>
            <person name="Smit S."/>
            <person name="van Straalen N.M."/>
            <person name="Roelofs D."/>
        </authorList>
    </citation>
    <scope>NUCLEOTIDE SEQUENCE [LARGE SCALE GENOMIC DNA]</scope>
    <source>
        <tissue evidence="2">Mixed pool</tissue>
    </source>
</reference>
<dbReference type="Proteomes" id="UP000094527">
    <property type="component" value="Unassembled WGS sequence"/>
</dbReference>
<dbReference type="EMBL" id="LJIJ01003084">
    <property type="protein sequence ID" value="ODM88896.1"/>
    <property type="molecule type" value="Genomic_DNA"/>
</dbReference>
<organism evidence="2 3">
    <name type="scientific">Orchesella cincta</name>
    <name type="common">Springtail</name>
    <name type="synonym">Podura cincta</name>
    <dbReference type="NCBI Taxonomy" id="48709"/>
    <lineage>
        <taxon>Eukaryota</taxon>
        <taxon>Metazoa</taxon>
        <taxon>Ecdysozoa</taxon>
        <taxon>Arthropoda</taxon>
        <taxon>Hexapoda</taxon>
        <taxon>Collembola</taxon>
        <taxon>Entomobryomorpha</taxon>
        <taxon>Entomobryoidea</taxon>
        <taxon>Orchesellidae</taxon>
        <taxon>Orchesellinae</taxon>
        <taxon>Orchesella</taxon>
    </lineage>
</organism>
<proteinExistence type="predicted"/>
<comment type="caution">
    <text evidence="2">The sequence shown here is derived from an EMBL/GenBank/DDBJ whole genome shotgun (WGS) entry which is preliminary data.</text>
</comment>
<evidence type="ECO:0000313" key="2">
    <source>
        <dbReference type="EMBL" id="ODM88896.1"/>
    </source>
</evidence>
<evidence type="ECO:0000256" key="1">
    <source>
        <dbReference type="SAM" id="SignalP"/>
    </source>
</evidence>
<gene>
    <name evidence="2" type="ORF">Ocin01_17792</name>
</gene>
<name>A0A1D2M7E7_ORCCI</name>
<dbReference type="AlphaFoldDB" id="A0A1D2M7E7"/>
<feature type="signal peptide" evidence="1">
    <location>
        <begin position="1"/>
        <end position="24"/>
    </location>
</feature>
<accession>A0A1D2M7E7</accession>
<feature type="chain" id="PRO_5008903567" evidence="1">
    <location>
        <begin position="25"/>
        <end position="65"/>
    </location>
</feature>
<protein>
    <submittedName>
        <fullName evidence="2">Uncharacterized protein</fullName>
    </submittedName>
</protein>